<organism evidence="1 2">
    <name type="scientific">Candidatus Cytomitobacter indipagum</name>
    <dbReference type="NCBI Taxonomy" id="2601575"/>
    <lineage>
        <taxon>Bacteria</taxon>
        <taxon>Pseudomonadati</taxon>
        <taxon>Pseudomonadota</taxon>
        <taxon>Alphaproteobacteria</taxon>
        <taxon>Holosporales</taxon>
        <taxon>Holosporaceae</taxon>
        <taxon>Candidatus Cytomitobacter</taxon>
    </lineage>
</organism>
<accession>A0A5C0UDM0</accession>
<evidence type="ECO:0000313" key="2">
    <source>
        <dbReference type="Proteomes" id="UP000325155"/>
    </source>
</evidence>
<gene>
    <name evidence="1" type="ORF">FZC35_00355</name>
</gene>
<dbReference type="KEGG" id="cip:FZC35_00355"/>
<dbReference type="OrthoDB" id="8479589at2"/>
<dbReference type="GO" id="GO:0003887">
    <property type="term" value="F:DNA-directed DNA polymerase activity"/>
    <property type="evidence" value="ECO:0007669"/>
    <property type="project" value="InterPro"/>
</dbReference>
<dbReference type="GO" id="GO:0006260">
    <property type="term" value="P:DNA replication"/>
    <property type="evidence" value="ECO:0007669"/>
    <property type="project" value="InterPro"/>
</dbReference>
<reference evidence="1 2" key="1">
    <citation type="submission" date="2019-08" db="EMBL/GenBank/DDBJ databases">
        <title>Highly reduced genomes of protist endosymbionts show evolutionary convergence.</title>
        <authorList>
            <person name="George E."/>
            <person name="Husnik F."/>
            <person name="Tashyreva D."/>
            <person name="Prokopchuk G."/>
            <person name="Horak A."/>
            <person name="Kwong W.K."/>
            <person name="Lukes J."/>
            <person name="Keeling P.J."/>
        </authorList>
    </citation>
    <scope>NUCLEOTIDE SEQUENCE [LARGE SCALE GENOMIC DNA]</scope>
    <source>
        <strain evidence="1">1605</strain>
    </source>
</reference>
<dbReference type="AlphaFoldDB" id="A0A5C0UDM0"/>
<dbReference type="InterPro" id="IPR036768">
    <property type="entry name" value="PolIII_chi_sf"/>
</dbReference>
<dbReference type="Pfam" id="PF04364">
    <property type="entry name" value="DNA_pol3_chi"/>
    <property type="match status" value="1"/>
</dbReference>
<dbReference type="SUPFAM" id="SSF102400">
    <property type="entry name" value="DNA polymerase III chi subunit"/>
    <property type="match status" value="1"/>
</dbReference>
<protein>
    <recommendedName>
        <fullName evidence="3">DNA polymerase III subunit chi</fullName>
    </recommendedName>
</protein>
<dbReference type="Gene3D" id="3.40.50.10110">
    <property type="entry name" value="DNA polymerase III subunit chi"/>
    <property type="match status" value="1"/>
</dbReference>
<name>A0A5C0UDM0_9PROT</name>
<dbReference type="RefSeq" id="WP_148980688.1">
    <property type="nucleotide sequence ID" value="NZ_CP043315.1"/>
</dbReference>
<dbReference type="EMBL" id="CP043315">
    <property type="protein sequence ID" value="QEK37841.1"/>
    <property type="molecule type" value="Genomic_DNA"/>
</dbReference>
<proteinExistence type="predicted"/>
<evidence type="ECO:0000313" key="1">
    <source>
        <dbReference type="EMBL" id="QEK37841.1"/>
    </source>
</evidence>
<keyword evidence="2" id="KW-1185">Reference proteome</keyword>
<dbReference type="Proteomes" id="UP000325155">
    <property type="component" value="Chromosome"/>
</dbReference>
<sequence length="125" mass="14915">MITYFCSPDHSVKNIFELVYKLYKHDRSILLIVKNEEDMNMLNDAFWKSRRFLPHGDENDPNLQDQTIVISTKKIENMKFDTYIYFHHASDSYESVENILWNPPRSEAKGKIWQEENGKWSLGKI</sequence>
<evidence type="ECO:0008006" key="3">
    <source>
        <dbReference type="Google" id="ProtNLM"/>
    </source>
</evidence>
<dbReference type="GO" id="GO:0003677">
    <property type="term" value="F:DNA binding"/>
    <property type="evidence" value="ECO:0007669"/>
    <property type="project" value="InterPro"/>
</dbReference>
<dbReference type="InterPro" id="IPR007459">
    <property type="entry name" value="DNA_pol3_chi"/>
</dbReference>